<keyword evidence="10" id="KW-0969">Cilium</keyword>
<dbReference type="InterPro" id="IPR037925">
    <property type="entry name" value="FlgE/F/G-like"/>
</dbReference>
<dbReference type="RefSeq" id="WP_146520541.1">
    <property type="nucleotide sequence ID" value="NZ_CP151726.1"/>
</dbReference>
<keyword evidence="4 5" id="KW-0975">Bacterial flagellum</keyword>
<evidence type="ECO:0000259" key="9">
    <source>
        <dbReference type="Pfam" id="PF22692"/>
    </source>
</evidence>
<dbReference type="EMBL" id="SJPN01000004">
    <property type="protein sequence ID" value="TWU02163.1"/>
    <property type="molecule type" value="Genomic_DNA"/>
</dbReference>
<evidence type="ECO:0000256" key="4">
    <source>
        <dbReference type="ARBA" id="ARBA00023143"/>
    </source>
</evidence>
<accession>A0A5C6AQ45</accession>
<dbReference type="InterPro" id="IPR011491">
    <property type="entry name" value="FlgE_D2"/>
</dbReference>
<dbReference type="Pfam" id="PF06429">
    <property type="entry name" value="Flg_bbr_C"/>
    <property type="match status" value="1"/>
</dbReference>
<dbReference type="PANTHER" id="PTHR30435">
    <property type="entry name" value="FLAGELLAR PROTEIN"/>
    <property type="match status" value="1"/>
</dbReference>
<dbReference type="GO" id="GO:0009425">
    <property type="term" value="C:bacterial-type flagellum basal body"/>
    <property type="evidence" value="ECO:0007669"/>
    <property type="project" value="UniProtKB-SubCell"/>
</dbReference>
<comment type="caution">
    <text evidence="10">The sequence shown here is derived from an EMBL/GenBank/DDBJ whole genome shotgun (WGS) entry which is preliminary data.</text>
</comment>
<dbReference type="SUPFAM" id="SSF117143">
    <property type="entry name" value="Flagellar hook protein flgE"/>
    <property type="match status" value="1"/>
</dbReference>
<evidence type="ECO:0000256" key="5">
    <source>
        <dbReference type="RuleBase" id="RU362116"/>
    </source>
</evidence>
<feature type="domain" description="Flagellar hook protein FlgE/F/G-like D1" evidence="9">
    <location>
        <begin position="95"/>
        <end position="158"/>
    </location>
</feature>
<keyword evidence="10" id="KW-0282">Flagellum</keyword>
<dbReference type="InterPro" id="IPR020013">
    <property type="entry name" value="Flagellar_FlgE/F/G"/>
</dbReference>
<dbReference type="GO" id="GO:0009424">
    <property type="term" value="C:bacterial-type flagellum hook"/>
    <property type="evidence" value="ECO:0007669"/>
    <property type="project" value="TreeGrafter"/>
</dbReference>
<name>A0A5C6AQ45_9BACT</name>
<feature type="domain" description="Flagellar basal body rod protein N-terminal" evidence="6">
    <location>
        <begin position="7"/>
        <end position="35"/>
    </location>
</feature>
<evidence type="ECO:0000259" key="8">
    <source>
        <dbReference type="Pfam" id="PF07559"/>
    </source>
</evidence>
<dbReference type="InterPro" id="IPR001444">
    <property type="entry name" value="Flag_bb_rod_N"/>
</dbReference>
<dbReference type="NCBIfam" id="TIGR03506">
    <property type="entry name" value="FlgEFG_subfam"/>
    <property type="match status" value="1"/>
</dbReference>
<gene>
    <name evidence="10" type="primary">flgE</name>
    <name evidence="10" type="ORF">Pla52n_32120</name>
</gene>
<organism evidence="10 11">
    <name type="scientific">Stieleria varia</name>
    <dbReference type="NCBI Taxonomy" id="2528005"/>
    <lineage>
        <taxon>Bacteria</taxon>
        <taxon>Pseudomonadati</taxon>
        <taxon>Planctomycetota</taxon>
        <taxon>Planctomycetia</taxon>
        <taxon>Pirellulales</taxon>
        <taxon>Pirellulaceae</taxon>
        <taxon>Stieleria</taxon>
    </lineage>
</organism>
<evidence type="ECO:0000256" key="3">
    <source>
        <dbReference type="ARBA" id="ARBA00019015"/>
    </source>
</evidence>
<evidence type="ECO:0000313" key="11">
    <source>
        <dbReference type="Proteomes" id="UP000320176"/>
    </source>
</evidence>
<protein>
    <recommendedName>
        <fullName evidence="3 5">Flagellar hook protein FlgE</fullName>
    </recommendedName>
</protein>
<comment type="similarity">
    <text evidence="2 5">Belongs to the flagella basal body rod proteins family.</text>
</comment>
<evidence type="ECO:0000259" key="6">
    <source>
        <dbReference type="Pfam" id="PF00460"/>
    </source>
</evidence>
<proteinExistence type="inferred from homology"/>
<evidence type="ECO:0000256" key="1">
    <source>
        <dbReference type="ARBA" id="ARBA00004117"/>
    </source>
</evidence>
<sequence length="547" mass="56730">MSRALMTGITGLRTHQQKLDVVSNNIANMNTIGFKAQTTTFSDLMYVNTRSASGPTDTSGGINPMSIGSGVQMAQISRRFTQGTLQSTGELLDFAIEGDGFFTLAQPSGENVYTRAGSFTVDASGRLVDPATGFLVQRIGTVGEPTPTEVGFQVPNDKSIQIPIGANVPGEPTQNLSFLGNLPSSSRPPAAEVLSSNSAFETGGGPAILTTLLDDLDLNTVNYGAGDQLEINGTNPDGTPFSSLFNANGATMGDLVNELNTLLTGATAALNPDGTLAITADDTGEAYLSVIIRDAAGNVGGTNFAGNSFIATTEGRAGDTYELSMEVYDVRGESHRVTFEFLKTDSNSWNITAGINPESGVMIDDSVMNLTFNDDGTYALVGAGGVGDADIEINFTDIDNPQTIALDFQQLDHMASGFTLTQRQDGSPPGAIASLAITAGGELSGLATNGKSVVLAQLAMASFLNSEALTPIGGNYFEQSSNSGQASMGEGATGGRGSVLGGQLEGSNVDIAEEFTQLIVAQRGFSANARTITVAADILEELTNIIR</sequence>
<feature type="domain" description="Flagellar hook protein FlgE D2" evidence="8">
    <location>
        <begin position="320"/>
        <end position="426"/>
    </location>
</feature>
<keyword evidence="11" id="KW-1185">Reference proteome</keyword>
<dbReference type="InterPro" id="IPR053967">
    <property type="entry name" value="LlgE_F_G-like_D1"/>
</dbReference>
<comment type="subcellular location">
    <subcellularLocation>
        <location evidence="1 5">Bacterial flagellum basal body</location>
    </subcellularLocation>
</comment>
<dbReference type="Gene3D" id="2.60.98.20">
    <property type="entry name" value="Flagellar hook protein FlgE"/>
    <property type="match status" value="1"/>
</dbReference>
<dbReference type="AlphaFoldDB" id="A0A5C6AQ45"/>
<dbReference type="InterPro" id="IPR037058">
    <property type="entry name" value="Falgellar_hook_FlgE_sf"/>
</dbReference>
<dbReference type="Pfam" id="PF00460">
    <property type="entry name" value="Flg_bb_rod"/>
    <property type="match status" value="1"/>
</dbReference>
<dbReference type="InterPro" id="IPR010930">
    <property type="entry name" value="Flg_bb/hook_C_dom"/>
</dbReference>
<comment type="function">
    <text evidence="5">A flexible structure which links the flagellar filament to the drive apparatus in the basal body.</text>
</comment>
<dbReference type="OrthoDB" id="9804559at2"/>
<dbReference type="Proteomes" id="UP000320176">
    <property type="component" value="Unassembled WGS sequence"/>
</dbReference>
<dbReference type="PANTHER" id="PTHR30435:SF1">
    <property type="entry name" value="FLAGELLAR HOOK PROTEIN FLGE"/>
    <property type="match status" value="1"/>
</dbReference>
<evidence type="ECO:0000256" key="2">
    <source>
        <dbReference type="ARBA" id="ARBA00009677"/>
    </source>
</evidence>
<dbReference type="GO" id="GO:0071978">
    <property type="term" value="P:bacterial-type flagellum-dependent swarming motility"/>
    <property type="evidence" value="ECO:0007669"/>
    <property type="project" value="TreeGrafter"/>
</dbReference>
<evidence type="ECO:0000313" key="10">
    <source>
        <dbReference type="EMBL" id="TWU02163.1"/>
    </source>
</evidence>
<keyword evidence="10" id="KW-0966">Cell projection</keyword>
<dbReference type="GO" id="GO:0005829">
    <property type="term" value="C:cytosol"/>
    <property type="evidence" value="ECO:0007669"/>
    <property type="project" value="TreeGrafter"/>
</dbReference>
<reference evidence="10 11" key="1">
    <citation type="submission" date="2019-02" db="EMBL/GenBank/DDBJ databases">
        <title>Deep-cultivation of Planctomycetes and their phenomic and genomic characterization uncovers novel biology.</title>
        <authorList>
            <person name="Wiegand S."/>
            <person name="Jogler M."/>
            <person name="Boedeker C."/>
            <person name="Pinto D."/>
            <person name="Vollmers J."/>
            <person name="Rivas-Marin E."/>
            <person name="Kohn T."/>
            <person name="Peeters S.H."/>
            <person name="Heuer A."/>
            <person name="Rast P."/>
            <person name="Oberbeckmann S."/>
            <person name="Bunk B."/>
            <person name="Jeske O."/>
            <person name="Meyerdierks A."/>
            <person name="Storesund J.E."/>
            <person name="Kallscheuer N."/>
            <person name="Luecker S."/>
            <person name="Lage O.M."/>
            <person name="Pohl T."/>
            <person name="Merkel B.J."/>
            <person name="Hornburger P."/>
            <person name="Mueller R.-W."/>
            <person name="Bruemmer F."/>
            <person name="Labrenz M."/>
            <person name="Spormann A.M."/>
            <person name="Op Den Camp H."/>
            <person name="Overmann J."/>
            <person name="Amann R."/>
            <person name="Jetten M.S.M."/>
            <person name="Mascher T."/>
            <person name="Medema M.H."/>
            <person name="Devos D.P."/>
            <person name="Kaster A.-K."/>
            <person name="Ovreas L."/>
            <person name="Rohde M."/>
            <person name="Galperin M.Y."/>
            <person name="Jogler C."/>
        </authorList>
    </citation>
    <scope>NUCLEOTIDE SEQUENCE [LARGE SCALE GENOMIC DNA]</scope>
    <source>
        <strain evidence="10 11">Pla52n</strain>
    </source>
</reference>
<feature type="domain" description="Flagellar basal-body/hook protein C-terminal" evidence="7">
    <location>
        <begin position="502"/>
        <end position="545"/>
    </location>
</feature>
<dbReference type="Pfam" id="PF22692">
    <property type="entry name" value="LlgE_F_G_D1"/>
    <property type="match status" value="1"/>
</dbReference>
<dbReference type="Pfam" id="PF07559">
    <property type="entry name" value="FlgE_D2"/>
    <property type="match status" value="1"/>
</dbReference>
<evidence type="ECO:0000259" key="7">
    <source>
        <dbReference type="Pfam" id="PF06429"/>
    </source>
</evidence>